<dbReference type="RefSeq" id="XP_018480357.1">
    <property type="nucleotide sequence ID" value="XM_018624855.2"/>
</dbReference>
<keyword evidence="8" id="KW-1185">Reference proteome</keyword>
<evidence type="ECO:0000256" key="5">
    <source>
        <dbReference type="ARBA" id="ARBA00023242"/>
    </source>
</evidence>
<feature type="domain" description="TF-B3" evidence="7">
    <location>
        <begin position="8"/>
        <end position="101"/>
    </location>
</feature>
<accession>A0A6J0N6R0</accession>
<dbReference type="GeneID" id="108851425"/>
<reference evidence="8" key="1">
    <citation type="journal article" date="2019" name="Database">
        <title>The radish genome database (RadishGD): an integrated information resource for radish genomics.</title>
        <authorList>
            <person name="Yu H.J."/>
            <person name="Baek S."/>
            <person name="Lee Y.J."/>
            <person name="Cho A."/>
            <person name="Mun J.H."/>
        </authorList>
    </citation>
    <scope>NUCLEOTIDE SEQUENCE [LARGE SCALE GENOMIC DNA]</scope>
    <source>
        <strain evidence="8">cv. WK10039</strain>
    </source>
</reference>
<keyword evidence="5" id="KW-0539">Nucleus</keyword>
<keyword evidence="4" id="KW-0804">Transcription</keyword>
<sequence length="322" mass="36872">MAADDTPPRFFKVFISHHSSDSMLIPISYNDELPRTLPKTAILQGTGGCVWKVEMKRKRDEVYFGKGWNKFVTDNSLTDGDFLTFVYNGDNVFEVSIYALGGCKEIRAVTEVEDVKEDSVVSLSSEDTDTSSESDMANTIDKNKGKSQVVGVEDESEDEEDSDYKEDSTDSDYEDSDSDYSEASNDLYAFNESSKSVALPKKKRERAVKKIKDPEKYLVDPNNVFFETSVKNRPYELLVKGQLVKDYDLKFEKMVYYIDHHKDGKLQAKATQWSDHRVCIMKWNHICKRNKLKKGDGILCELKRRQGVVYAVIIHIVREKDL</sequence>
<dbReference type="PANTHER" id="PTHR31920:SF56">
    <property type="entry name" value="TF-B3 DOMAIN-CONTAINING PROTEIN"/>
    <property type="match status" value="1"/>
</dbReference>
<name>A0A6J0N6R0_RAPSA</name>
<dbReference type="InterPro" id="IPR015300">
    <property type="entry name" value="DNA-bd_pseudobarrel_sf"/>
</dbReference>
<evidence type="ECO:0000256" key="3">
    <source>
        <dbReference type="ARBA" id="ARBA00023125"/>
    </source>
</evidence>
<dbReference type="InterPro" id="IPR003340">
    <property type="entry name" value="B3_DNA-bd"/>
</dbReference>
<dbReference type="GO" id="GO:0003677">
    <property type="term" value="F:DNA binding"/>
    <property type="evidence" value="ECO:0007669"/>
    <property type="project" value="UniProtKB-KW"/>
</dbReference>
<evidence type="ECO:0000313" key="9">
    <source>
        <dbReference type="RefSeq" id="XP_018480357.1"/>
    </source>
</evidence>
<organism evidence="8 9">
    <name type="scientific">Raphanus sativus</name>
    <name type="common">Radish</name>
    <name type="synonym">Raphanus raphanistrum var. sativus</name>
    <dbReference type="NCBI Taxonomy" id="3726"/>
    <lineage>
        <taxon>Eukaryota</taxon>
        <taxon>Viridiplantae</taxon>
        <taxon>Streptophyta</taxon>
        <taxon>Embryophyta</taxon>
        <taxon>Tracheophyta</taxon>
        <taxon>Spermatophyta</taxon>
        <taxon>Magnoliopsida</taxon>
        <taxon>eudicotyledons</taxon>
        <taxon>Gunneridae</taxon>
        <taxon>Pentapetalae</taxon>
        <taxon>rosids</taxon>
        <taxon>malvids</taxon>
        <taxon>Brassicales</taxon>
        <taxon>Brassicaceae</taxon>
        <taxon>Brassiceae</taxon>
        <taxon>Raphanus</taxon>
    </lineage>
</organism>
<reference evidence="9" key="2">
    <citation type="submission" date="2025-08" db="UniProtKB">
        <authorList>
            <consortium name="RefSeq"/>
        </authorList>
    </citation>
    <scope>IDENTIFICATION</scope>
    <source>
        <tissue evidence="9">Leaf</tissue>
    </source>
</reference>
<dbReference type="GO" id="GO:0005634">
    <property type="term" value="C:nucleus"/>
    <property type="evidence" value="ECO:0007669"/>
    <property type="project" value="UniProtKB-SubCell"/>
</dbReference>
<evidence type="ECO:0000256" key="2">
    <source>
        <dbReference type="ARBA" id="ARBA00023015"/>
    </source>
</evidence>
<dbReference type="AlphaFoldDB" id="A0A6J0N6R0"/>
<evidence type="ECO:0000256" key="6">
    <source>
        <dbReference type="SAM" id="MobiDB-lite"/>
    </source>
</evidence>
<feature type="region of interest" description="Disordered" evidence="6">
    <location>
        <begin position="117"/>
        <end position="181"/>
    </location>
</feature>
<proteinExistence type="predicted"/>
<keyword evidence="2" id="KW-0805">Transcription regulation</keyword>
<keyword evidence="3" id="KW-0238">DNA-binding</keyword>
<dbReference type="Proteomes" id="UP000504610">
    <property type="component" value="Chromosome 4"/>
</dbReference>
<dbReference type="Pfam" id="PF02362">
    <property type="entry name" value="B3"/>
    <property type="match status" value="1"/>
</dbReference>
<dbReference type="OrthoDB" id="1094641at2759"/>
<comment type="subcellular location">
    <subcellularLocation>
        <location evidence="1">Nucleus</location>
    </subcellularLocation>
</comment>
<feature type="compositionally biased region" description="Acidic residues" evidence="6">
    <location>
        <begin position="152"/>
        <end position="180"/>
    </location>
</feature>
<dbReference type="Gene3D" id="2.40.330.10">
    <property type="entry name" value="DNA-binding pseudobarrel domain"/>
    <property type="match status" value="2"/>
</dbReference>
<gene>
    <name evidence="9" type="primary">LOC108851425</name>
</gene>
<dbReference type="SMART" id="SM01019">
    <property type="entry name" value="B3"/>
    <property type="match status" value="1"/>
</dbReference>
<evidence type="ECO:0000256" key="4">
    <source>
        <dbReference type="ARBA" id="ARBA00023163"/>
    </source>
</evidence>
<dbReference type="PANTHER" id="PTHR31920">
    <property type="entry name" value="B3 DOMAIN-CONTAINING"/>
    <property type="match status" value="1"/>
</dbReference>
<evidence type="ECO:0000259" key="7">
    <source>
        <dbReference type="PROSITE" id="PS50863"/>
    </source>
</evidence>
<dbReference type="PROSITE" id="PS50863">
    <property type="entry name" value="B3"/>
    <property type="match status" value="1"/>
</dbReference>
<evidence type="ECO:0000313" key="8">
    <source>
        <dbReference type="Proteomes" id="UP000504610"/>
    </source>
</evidence>
<dbReference type="CDD" id="cd10017">
    <property type="entry name" value="B3_DNA"/>
    <property type="match status" value="1"/>
</dbReference>
<dbReference type="SUPFAM" id="SSF101936">
    <property type="entry name" value="DNA-binding pseudobarrel domain"/>
    <property type="match status" value="2"/>
</dbReference>
<dbReference type="KEGG" id="rsz:108851425"/>
<dbReference type="InterPro" id="IPR050655">
    <property type="entry name" value="Plant_B3_domain"/>
</dbReference>
<protein>
    <submittedName>
        <fullName evidence="9">B3 domain-containing protein At4g34400</fullName>
    </submittedName>
</protein>
<evidence type="ECO:0000256" key="1">
    <source>
        <dbReference type="ARBA" id="ARBA00004123"/>
    </source>
</evidence>